<feature type="compositionally biased region" description="Low complexity" evidence="1">
    <location>
        <begin position="972"/>
        <end position="985"/>
    </location>
</feature>
<sequence>MAMMRSTLSSSPTKPSKGILKNTSFIDVRADLEAATRHDDAESPEAWFKRILRAKQLSPLDLCDLFCYGDAAKHRFVPLPHICQVLYELEPSAETYDPLTDVMEEFLYRFAFTQDGNNNNEILVDIKEALRSLDIWLSVGTGNSQPSSPSKSPQKPLSPVRAAMLQAKTGQLQRVITQLQNENVRLSQALARDTKPSSSEEDEREATRPPSPLKIAIKTPGQPLGSTAASAQRSTSAVSSAKNVVTKDERELITIAQRLQYSGVKQLETELQQSQPSGFVSLKHLRWLLAHEHELEISEAQLMELCLGMNFNAQGQLDYREWIHVLLDILVYESPVVSPSKKAQRPKATPSTDAAGEATLNKLREYLRGFQGSSAHIRARIEHICEKYDLEGNNCLSIAEMTRVLQQELAQQHPIKLKCPLTTAETTRLVQHLASPADAESKDAFVYYPGVLAAIFDAQPSQKAQKHVRVLEPTFWEALRSSLCPRRDAERGLEQQIHKQLCKILVKLDPKHSFRISQRHFHRVFDQHWSTNDLDLLSECLSQPLGASTSTKERSVRYDVLMKLVFGAPDLRDGVVLKNIQTKCQQDDDERRERLAKMLRLQGGSYRLSFAQVHELLTPVVNLTELLYILAHLDELHEHKVSLQRLWTFLTEGSSKDEHSKEPETSVLKAGEDFGQLRGYLRLLCDDHDLEFALLQLVRPPESDFVRPVDLEQTILAHLRVLRLPADARALVTRPETIQRFLRHLGQRQEAPNAPFLRVSAFIEALVDWPAMAHTLSLPERLVDVKKMLEAYDWDKDGAIGVEDWRKAWKQLAPRTERMEDWLVRVLLRRFANARQDKRRPALDYARVLVFLVECQQEHTRELLQKRVIDAFQEKCAGAKTPVSTFHLEKLFESVDRDGKGYFTLQDLQAFLLDELEDADEKEDRALRSLLMSGHGSTALESVMTFLGQIAPTTAYAHLNGQEEPHSRRPRSASPTRSSTSGSPAKRQQRRASCATPRVVKSGDPLTPCKLKHTLRAHHNIEVSTHLVGQFLLYLGAPTSHFLELRTFARWLAPLSVDLQIHVKQLVKRMLVQSKAGGGQIQFDRFLQTVQRRVIEMGGENAIHAVRASLFLTVLHQLNIPLRKVEMAQLVRHFGMENERDELEPLTFLTRLYELSLVDTSSLV</sequence>
<organism evidence="3 4">
    <name type="scientific">Pythium oligandrum</name>
    <name type="common">Mycoparasitic fungus</name>
    <dbReference type="NCBI Taxonomy" id="41045"/>
    <lineage>
        <taxon>Eukaryota</taxon>
        <taxon>Sar</taxon>
        <taxon>Stramenopiles</taxon>
        <taxon>Oomycota</taxon>
        <taxon>Peronosporomycetes</taxon>
        <taxon>Pythiales</taxon>
        <taxon>Pythiaceae</taxon>
        <taxon>Pythium</taxon>
    </lineage>
</organism>
<dbReference type="GO" id="GO:0005509">
    <property type="term" value="F:calcium ion binding"/>
    <property type="evidence" value="ECO:0007669"/>
    <property type="project" value="InterPro"/>
</dbReference>
<proteinExistence type="predicted"/>
<comment type="caution">
    <text evidence="3">The sequence shown here is derived from an EMBL/GenBank/DDBJ whole genome shotgun (WGS) entry which is preliminary data.</text>
</comment>
<evidence type="ECO:0000256" key="1">
    <source>
        <dbReference type="SAM" id="MobiDB-lite"/>
    </source>
</evidence>
<feature type="region of interest" description="Disordered" evidence="1">
    <location>
        <begin position="961"/>
        <end position="1000"/>
    </location>
</feature>
<evidence type="ECO:0000313" key="4">
    <source>
        <dbReference type="Proteomes" id="UP000794436"/>
    </source>
</evidence>
<feature type="compositionally biased region" description="Low complexity" evidence="1">
    <location>
        <begin position="226"/>
        <end position="241"/>
    </location>
</feature>
<dbReference type="PROSITE" id="PS50222">
    <property type="entry name" value="EF_HAND_2"/>
    <property type="match status" value="2"/>
</dbReference>
<dbReference type="EMBL" id="SPLM01000109">
    <property type="protein sequence ID" value="TMW59751.1"/>
    <property type="molecule type" value="Genomic_DNA"/>
</dbReference>
<gene>
    <name evidence="3" type="ORF">Poli38472_004820</name>
</gene>
<dbReference type="SMART" id="SM00054">
    <property type="entry name" value="EFh"/>
    <property type="match status" value="3"/>
</dbReference>
<dbReference type="SUPFAM" id="SSF47473">
    <property type="entry name" value="EF-hand"/>
    <property type="match status" value="2"/>
</dbReference>
<dbReference type="OrthoDB" id="97318at2759"/>
<name>A0A8K1CAJ6_PYTOL</name>
<feature type="domain" description="EF-hand" evidence="2">
    <location>
        <begin position="780"/>
        <end position="815"/>
    </location>
</feature>
<keyword evidence="4" id="KW-1185">Reference proteome</keyword>
<dbReference type="InterPro" id="IPR002048">
    <property type="entry name" value="EF_hand_dom"/>
</dbReference>
<protein>
    <recommendedName>
        <fullName evidence="2">EF-hand domain-containing protein</fullName>
    </recommendedName>
</protein>
<dbReference type="InterPro" id="IPR011992">
    <property type="entry name" value="EF-hand-dom_pair"/>
</dbReference>
<dbReference type="Gene3D" id="1.10.238.10">
    <property type="entry name" value="EF-hand"/>
    <property type="match status" value="2"/>
</dbReference>
<dbReference type="Proteomes" id="UP000794436">
    <property type="component" value="Unassembled WGS sequence"/>
</dbReference>
<evidence type="ECO:0000313" key="3">
    <source>
        <dbReference type="EMBL" id="TMW59751.1"/>
    </source>
</evidence>
<feature type="region of interest" description="Disordered" evidence="1">
    <location>
        <begin position="186"/>
        <end position="242"/>
    </location>
</feature>
<feature type="domain" description="EF-hand" evidence="2">
    <location>
        <begin position="883"/>
        <end position="918"/>
    </location>
</feature>
<reference evidence="3" key="1">
    <citation type="submission" date="2019-03" db="EMBL/GenBank/DDBJ databases">
        <title>Long read genome sequence of the mycoparasitic Pythium oligandrum ATCC 38472 isolated from sugarbeet rhizosphere.</title>
        <authorList>
            <person name="Gaulin E."/>
        </authorList>
    </citation>
    <scope>NUCLEOTIDE SEQUENCE</scope>
    <source>
        <strain evidence="3">ATCC 38472_TT</strain>
    </source>
</reference>
<accession>A0A8K1CAJ6</accession>
<evidence type="ECO:0000259" key="2">
    <source>
        <dbReference type="PROSITE" id="PS50222"/>
    </source>
</evidence>
<dbReference type="AlphaFoldDB" id="A0A8K1CAJ6"/>